<reference evidence="3" key="1">
    <citation type="submission" date="2016-10" db="EMBL/GenBank/DDBJ databases">
        <authorList>
            <person name="Varghese N."/>
            <person name="Submissions S."/>
        </authorList>
    </citation>
    <scope>NUCLEOTIDE SEQUENCE [LARGE SCALE GENOMIC DNA]</scope>
    <source>
        <strain evidence="3">2SM5</strain>
    </source>
</reference>
<feature type="transmembrane region" description="Helical" evidence="1">
    <location>
        <begin position="53"/>
        <end position="74"/>
    </location>
</feature>
<organism evidence="2 3">
    <name type="scientific">Halopseudomonas litoralis</name>
    <dbReference type="NCBI Taxonomy" id="797277"/>
    <lineage>
        <taxon>Bacteria</taxon>
        <taxon>Pseudomonadati</taxon>
        <taxon>Pseudomonadota</taxon>
        <taxon>Gammaproteobacteria</taxon>
        <taxon>Pseudomonadales</taxon>
        <taxon>Pseudomonadaceae</taxon>
        <taxon>Halopseudomonas</taxon>
    </lineage>
</organism>
<keyword evidence="1" id="KW-0472">Membrane</keyword>
<gene>
    <name evidence="2" type="ORF">SAMN05216198_2432</name>
</gene>
<evidence type="ECO:0000313" key="2">
    <source>
        <dbReference type="EMBL" id="SDS64981.1"/>
    </source>
</evidence>
<dbReference type="STRING" id="797277.SAMN05216198_2432"/>
<keyword evidence="1" id="KW-0812">Transmembrane</keyword>
<keyword evidence="3" id="KW-1185">Reference proteome</keyword>
<proteinExistence type="predicted"/>
<sequence>MPCRIRDRILALTTPRVPILMRHPLIPTIRLALALVVAALVLVPAVVPARVPVVVLAVLALVLVVLVPVVQAVLGRALVVNRNSAAEAGLVSAFFVFGPTKGAYPLMEFQS</sequence>
<keyword evidence="1" id="KW-1133">Transmembrane helix</keyword>
<dbReference type="Proteomes" id="UP000243426">
    <property type="component" value="Chromosome I"/>
</dbReference>
<evidence type="ECO:0000256" key="1">
    <source>
        <dbReference type="SAM" id="Phobius"/>
    </source>
</evidence>
<name>A0A1H1TXX2_9GAMM</name>
<evidence type="ECO:0000313" key="3">
    <source>
        <dbReference type="Proteomes" id="UP000243426"/>
    </source>
</evidence>
<feature type="transmembrane region" description="Helical" evidence="1">
    <location>
        <begin position="29"/>
        <end position="47"/>
    </location>
</feature>
<dbReference type="AlphaFoldDB" id="A0A1H1TXX2"/>
<dbReference type="EMBL" id="LT629748">
    <property type="protein sequence ID" value="SDS64981.1"/>
    <property type="molecule type" value="Genomic_DNA"/>
</dbReference>
<accession>A0A1H1TXX2</accession>
<protein>
    <submittedName>
        <fullName evidence="2">Uncharacterized protein</fullName>
    </submittedName>
</protein>